<dbReference type="InterPro" id="IPR020806">
    <property type="entry name" value="PKS_PP-bd"/>
</dbReference>
<dbReference type="SMART" id="SM00823">
    <property type="entry name" value="PKS_PP"/>
    <property type="match status" value="1"/>
</dbReference>
<evidence type="ECO:0000256" key="6">
    <source>
        <dbReference type="ARBA" id="ARBA00023098"/>
    </source>
</evidence>
<dbReference type="SUPFAM" id="SSF47336">
    <property type="entry name" value="ACP-like"/>
    <property type="match status" value="1"/>
</dbReference>
<keyword evidence="5" id="KW-0276">Fatty acid metabolism</keyword>
<dbReference type="GO" id="GO:0071766">
    <property type="term" value="P:Actinobacterium-type cell wall biogenesis"/>
    <property type="evidence" value="ECO:0007669"/>
    <property type="project" value="UniProtKB-ARBA"/>
</dbReference>
<dbReference type="InterPro" id="IPR036736">
    <property type="entry name" value="ACP-like_sf"/>
</dbReference>
<feature type="region of interest" description="Disordered" evidence="7">
    <location>
        <begin position="647"/>
        <end position="669"/>
    </location>
</feature>
<comment type="similarity">
    <text evidence="1">Belongs to the ATP-dependent AMP-binding enzyme family.</text>
</comment>
<reference evidence="9 10" key="1">
    <citation type="submission" date="2016-07" db="EMBL/GenBank/DDBJ databases">
        <title>Draft Genome Sequence of Methylobrevis pamukkalensis PK2.</title>
        <authorList>
            <person name="Vasilenko O.V."/>
            <person name="Doronina N.V."/>
            <person name="Shmareva M.N."/>
            <person name="Tarlachkov S.V."/>
            <person name="Mustakhimov I."/>
            <person name="Trotsenko Y.A."/>
        </authorList>
    </citation>
    <scope>NUCLEOTIDE SEQUENCE [LARGE SCALE GENOMIC DNA]</scope>
    <source>
        <strain evidence="9 10">PK2</strain>
    </source>
</reference>
<dbReference type="InterPro" id="IPR025110">
    <property type="entry name" value="AMP-bd_C"/>
</dbReference>
<dbReference type="Gene3D" id="1.10.1200.10">
    <property type="entry name" value="ACP-like"/>
    <property type="match status" value="1"/>
</dbReference>
<dbReference type="EC" id="6.2.1.-" evidence="9"/>
<dbReference type="InterPro" id="IPR045851">
    <property type="entry name" value="AMP-bd_C_sf"/>
</dbReference>
<dbReference type="CDD" id="cd05931">
    <property type="entry name" value="FAAL"/>
    <property type="match status" value="1"/>
</dbReference>
<evidence type="ECO:0000313" key="10">
    <source>
        <dbReference type="Proteomes" id="UP000094622"/>
    </source>
</evidence>
<dbReference type="InterPro" id="IPR040097">
    <property type="entry name" value="FAAL/FAAC"/>
</dbReference>
<keyword evidence="10" id="KW-1185">Reference proteome</keyword>
<dbReference type="Pfam" id="PF00501">
    <property type="entry name" value="AMP-binding"/>
    <property type="match status" value="1"/>
</dbReference>
<evidence type="ECO:0000256" key="1">
    <source>
        <dbReference type="ARBA" id="ARBA00006432"/>
    </source>
</evidence>
<dbReference type="Proteomes" id="UP000094622">
    <property type="component" value="Unassembled WGS sequence"/>
</dbReference>
<protein>
    <submittedName>
        <fullName evidence="9">Putative fatty-acid--CoA ligase fadD21</fullName>
        <ecNumber evidence="9">6.2.1.-</ecNumber>
    </submittedName>
</protein>
<dbReference type="GO" id="GO:0006633">
    <property type="term" value="P:fatty acid biosynthetic process"/>
    <property type="evidence" value="ECO:0007669"/>
    <property type="project" value="TreeGrafter"/>
</dbReference>
<dbReference type="PROSITE" id="PS50075">
    <property type="entry name" value="CARRIER"/>
    <property type="match status" value="1"/>
</dbReference>
<feature type="domain" description="Carrier" evidence="8">
    <location>
        <begin position="523"/>
        <end position="598"/>
    </location>
</feature>
<dbReference type="GO" id="GO:0016874">
    <property type="term" value="F:ligase activity"/>
    <property type="evidence" value="ECO:0007669"/>
    <property type="project" value="UniProtKB-KW"/>
</dbReference>
<dbReference type="Pfam" id="PF00550">
    <property type="entry name" value="PP-binding"/>
    <property type="match status" value="1"/>
</dbReference>
<evidence type="ECO:0000256" key="3">
    <source>
        <dbReference type="ARBA" id="ARBA00022553"/>
    </source>
</evidence>
<dbReference type="GO" id="GO:0070566">
    <property type="term" value="F:adenylyltransferase activity"/>
    <property type="evidence" value="ECO:0007669"/>
    <property type="project" value="TreeGrafter"/>
</dbReference>
<feature type="compositionally biased region" description="Polar residues" evidence="7">
    <location>
        <begin position="659"/>
        <end position="669"/>
    </location>
</feature>
<name>A0A1E3H765_9HYPH</name>
<dbReference type="GO" id="GO:0005886">
    <property type="term" value="C:plasma membrane"/>
    <property type="evidence" value="ECO:0007669"/>
    <property type="project" value="TreeGrafter"/>
</dbReference>
<dbReference type="InterPro" id="IPR042099">
    <property type="entry name" value="ANL_N_sf"/>
</dbReference>
<keyword evidence="6" id="KW-0443">Lipid metabolism</keyword>
<dbReference type="Gene3D" id="3.40.50.12780">
    <property type="entry name" value="N-terminal domain of ligase-like"/>
    <property type="match status" value="1"/>
</dbReference>
<dbReference type="InterPro" id="IPR020845">
    <property type="entry name" value="AMP-binding_CS"/>
</dbReference>
<keyword evidence="2" id="KW-0596">Phosphopantetheine</keyword>
<organism evidence="9 10">
    <name type="scientific">Methylobrevis pamukkalensis</name>
    <dbReference type="NCBI Taxonomy" id="1439726"/>
    <lineage>
        <taxon>Bacteria</taxon>
        <taxon>Pseudomonadati</taxon>
        <taxon>Pseudomonadota</taxon>
        <taxon>Alphaproteobacteria</taxon>
        <taxon>Hyphomicrobiales</taxon>
        <taxon>Pleomorphomonadaceae</taxon>
        <taxon>Methylobrevis</taxon>
    </lineage>
</organism>
<proteinExistence type="inferred from homology"/>
<dbReference type="AlphaFoldDB" id="A0A1E3H765"/>
<gene>
    <name evidence="9" type="ORF">A6302_00477</name>
</gene>
<evidence type="ECO:0000256" key="4">
    <source>
        <dbReference type="ARBA" id="ARBA00022598"/>
    </source>
</evidence>
<evidence type="ECO:0000256" key="7">
    <source>
        <dbReference type="SAM" id="MobiDB-lite"/>
    </source>
</evidence>
<dbReference type="FunFam" id="3.40.50.12780:FF:000013">
    <property type="entry name" value="Long-chain-fatty-acid--AMP ligase FadD32"/>
    <property type="match status" value="1"/>
</dbReference>
<dbReference type="PATRIC" id="fig|1439726.3.peg.504"/>
<dbReference type="InterPro" id="IPR000873">
    <property type="entry name" value="AMP-dep_synth/lig_dom"/>
</dbReference>
<dbReference type="EMBL" id="MCRJ01000006">
    <property type="protein sequence ID" value="ODN72179.1"/>
    <property type="molecule type" value="Genomic_DNA"/>
</dbReference>
<evidence type="ECO:0000256" key="2">
    <source>
        <dbReference type="ARBA" id="ARBA00022450"/>
    </source>
</evidence>
<comment type="caution">
    <text evidence="9">The sequence shown here is derived from an EMBL/GenBank/DDBJ whole genome shotgun (WGS) entry which is preliminary data.</text>
</comment>
<dbReference type="SUPFAM" id="SSF56801">
    <property type="entry name" value="Acetyl-CoA synthetase-like"/>
    <property type="match status" value="1"/>
</dbReference>
<evidence type="ECO:0000256" key="5">
    <source>
        <dbReference type="ARBA" id="ARBA00022832"/>
    </source>
</evidence>
<accession>A0A1E3H765</accession>
<dbReference type="PROSITE" id="PS00455">
    <property type="entry name" value="AMP_BINDING"/>
    <property type="match status" value="1"/>
</dbReference>
<dbReference type="Pfam" id="PF23024">
    <property type="entry name" value="AMP-dom_DIP2-like"/>
    <property type="match status" value="1"/>
</dbReference>
<evidence type="ECO:0000259" key="8">
    <source>
        <dbReference type="PROSITE" id="PS50075"/>
    </source>
</evidence>
<dbReference type="SMART" id="SM01294">
    <property type="entry name" value="PKS_PP_betabranch"/>
    <property type="match status" value="1"/>
</dbReference>
<dbReference type="PANTHER" id="PTHR22754:SF32">
    <property type="entry name" value="DISCO-INTERACTING PROTEIN 2"/>
    <property type="match status" value="1"/>
</dbReference>
<keyword evidence="3" id="KW-0597">Phosphoprotein</keyword>
<keyword evidence="4 9" id="KW-0436">Ligase</keyword>
<evidence type="ECO:0000313" key="9">
    <source>
        <dbReference type="EMBL" id="ODN72179.1"/>
    </source>
</evidence>
<dbReference type="PANTHER" id="PTHR22754">
    <property type="entry name" value="DISCO-INTERACTING PROTEIN 2 DIP2 -RELATED"/>
    <property type="match status" value="1"/>
</dbReference>
<dbReference type="GO" id="GO:0031177">
    <property type="term" value="F:phosphopantetheine binding"/>
    <property type="evidence" value="ECO:0007669"/>
    <property type="project" value="InterPro"/>
</dbReference>
<dbReference type="InterPro" id="IPR009081">
    <property type="entry name" value="PP-bd_ACP"/>
</dbReference>
<dbReference type="Gene3D" id="3.30.300.30">
    <property type="match status" value="1"/>
</dbReference>
<sequence length="669" mass="71426">MPVPVPPPRRSEGLGRWRHVALDAGVSGVLAAPELLDAMRPLLSELPDCRSCLAPEAADPSLPFEVTGLSVSAVARAPEALAFLQYTSGSTSEPKGVAITHGNMIANLRQISRGYEIIPDDRMASWLPHYHDMGLIGTILSPVHDGYMAALMAPNAFLRRPLRWLAMASHIRATMLGGPNFAFDHCVRRATPEALDGLDLSSLRIAFTGAETIRPRTLERFASIFAPAGFRRETFHCCYGMAEATLFVTGNPVADPPHYLSVRRDGLAREGRAVAPSPVIGGTDPDMIELTGCGRAVAGLDIAIVDPDTAQRRTDGEVGEIWISGPNVSPGYWQRPEQNAATFGRSLGDGRAWFRSGDLGFVLGGQLYVTGRLKDVIVVRGENYSPQDIEATASAAHPALTEGQAGAFAVEIDGEERLGLVVEVQREAMRRLDAPEVFEAIRAAIARTHDLAPAVVALIRPGSLPRTPSGKVRRFACREGLANGTLPAVARHDAAFVAEDPAPAGATTWRDELRDLPPARQGSLLRQRVAAEVARLAGLPDGELPSPDTGFFDLGLDSVAVAGFGATIERELGLVAAPTLLFEFPTLGTLTDHLAGRLVSDAASPEALVKPEPHRTPADARLSADPPVALSGELAAEIAALQRLLRAEPPHGVRPRMSSPFQSAESDRR</sequence>